<evidence type="ECO:0000256" key="1">
    <source>
        <dbReference type="SAM" id="MobiDB-lite"/>
    </source>
</evidence>
<sequence>MNYSHPLQICSLHPALPPPSCPTRPPPPRAPLNGSQSKDFQAAFASLQSTFGFSGAVPSPVQKKQTSAPRSVVAPSPATRSAGKNFASAFADLQSTYGFGGAAPSPVPKKNK</sequence>
<feature type="region of interest" description="Disordered" evidence="1">
    <location>
        <begin position="15"/>
        <end position="36"/>
    </location>
</feature>
<dbReference type="AlphaFoldDB" id="A0A8H6YE20"/>
<accession>A0A8H6YE20</accession>
<comment type="caution">
    <text evidence="2">The sequence shown here is derived from an EMBL/GenBank/DDBJ whole genome shotgun (WGS) entry which is preliminary data.</text>
</comment>
<dbReference type="EMBL" id="JACAZI010000007">
    <property type="protein sequence ID" value="KAF7357001.1"/>
    <property type="molecule type" value="Genomic_DNA"/>
</dbReference>
<keyword evidence="3" id="KW-1185">Reference proteome</keyword>
<feature type="region of interest" description="Disordered" evidence="1">
    <location>
        <begin position="55"/>
        <end position="81"/>
    </location>
</feature>
<protein>
    <submittedName>
        <fullName evidence="2">Uncharacterized protein</fullName>
    </submittedName>
</protein>
<evidence type="ECO:0000313" key="2">
    <source>
        <dbReference type="EMBL" id="KAF7357001.1"/>
    </source>
</evidence>
<name>A0A8H6YE20_9AGAR</name>
<proteinExistence type="predicted"/>
<feature type="compositionally biased region" description="Pro residues" evidence="1">
    <location>
        <begin position="15"/>
        <end position="30"/>
    </location>
</feature>
<gene>
    <name evidence="2" type="ORF">MVEN_01036700</name>
</gene>
<organism evidence="2 3">
    <name type="scientific">Mycena venus</name>
    <dbReference type="NCBI Taxonomy" id="2733690"/>
    <lineage>
        <taxon>Eukaryota</taxon>
        <taxon>Fungi</taxon>
        <taxon>Dikarya</taxon>
        <taxon>Basidiomycota</taxon>
        <taxon>Agaricomycotina</taxon>
        <taxon>Agaricomycetes</taxon>
        <taxon>Agaricomycetidae</taxon>
        <taxon>Agaricales</taxon>
        <taxon>Marasmiineae</taxon>
        <taxon>Mycenaceae</taxon>
        <taxon>Mycena</taxon>
    </lineage>
</organism>
<dbReference type="OrthoDB" id="3215388at2759"/>
<reference evidence="2" key="1">
    <citation type="submission" date="2020-05" db="EMBL/GenBank/DDBJ databases">
        <title>Mycena genomes resolve the evolution of fungal bioluminescence.</title>
        <authorList>
            <person name="Tsai I.J."/>
        </authorList>
    </citation>
    <scope>NUCLEOTIDE SEQUENCE</scope>
    <source>
        <strain evidence="2">CCC161011</strain>
    </source>
</reference>
<evidence type="ECO:0000313" key="3">
    <source>
        <dbReference type="Proteomes" id="UP000620124"/>
    </source>
</evidence>
<dbReference type="Proteomes" id="UP000620124">
    <property type="component" value="Unassembled WGS sequence"/>
</dbReference>